<organism evidence="1 2">
    <name type="scientific">Amylocarpus encephaloides</name>
    <dbReference type="NCBI Taxonomy" id="45428"/>
    <lineage>
        <taxon>Eukaryota</taxon>
        <taxon>Fungi</taxon>
        <taxon>Dikarya</taxon>
        <taxon>Ascomycota</taxon>
        <taxon>Pezizomycotina</taxon>
        <taxon>Leotiomycetes</taxon>
        <taxon>Helotiales</taxon>
        <taxon>Helotiales incertae sedis</taxon>
        <taxon>Amylocarpus</taxon>
    </lineage>
</organism>
<name>A0A9P7Y7A2_9HELO</name>
<proteinExistence type="predicted"/>
<evidence type="ECO:0000313" key="2">
    <source>
        <dbReference type="Proteomes" id="UP000824998"/>
    </source>
</evidence>
<sequence length="110" mass="11856">MHPIYTLDDTINSFFESQSTVTRQQCDDLAVSLVGKPINPAPIPSAFSYTVIAGSKQSKIVQFLAQSSALDIETLNLARAIHGQLVPACTHHGIIGQSSLYRTSIPSDLT</sequence>
<dbReference type="Proteomes" id="UP000824998">
    <property type="component" value="Unassembled WGS sequence"/>
</dbReference>
<protein>
    <submittedName>
        <fullName evidence="1">Uncharacterized protein</fullName>
    </submittedName>
</protein>
<keyword evidence="2" id="KW-1185">Reference proteome</keyword>
<evidence type="ECO:0000313" key="1">
    <source>
        <dbReference type="EMBL" id="KAG9227987.1"/>
    </source>
</evidence>
<dbReference type="AlphaFoldDB" id="A0A9P7Y7A2"/>
<accession>A0A9P7Y7A2</accession>
<dbReference type="EMBL" id="MU252275">
    <property type="protein sequence ID" value="KAG9227987.1"/>
    <property type="molecule type" value="Genomic_DNA"/>
</dbReference>
<gene>
    <name evidence="1" type="ORF">BJ875DRAFT_390338</name>
</gene>
<comment type="caution">
    <text evidence="1">The sequence shown here is derived from an EMBL/GenBank/DDBJ whole genome shotgun (WGS) entry which is preliminary data.</text>
</comment>
<dbReference type="OrthoDB" id="5598852at2759"/>
<reference evidence="1" key="1">
    <citation type="journal article" date="2021" name="IMA Fungus">
        <title>Genomic characterization of three marine fungi, including Emericellopsis atlantica sp. nov. with signatures of a generalist lifestyle and marine biomass degradation.</title>
        <authorList>
            <person name="Hagestad O.C."/>
            <person name="Hou L."/>
            <person name="Andersen J.H."/>
            <person name="Hansen E.H."/>
            <person name="Altermark B."/>
            <person name="Li C."/>
            <person name="Kuhnert E."/>
            <person name="Cox R.J."/>
            <person name="Crous P.W."/>
            <person name="Spatafora J.W."/>
            <person name="Lail K."/>
            <person name="Amirebrahimi M."/>
            <person name="Lipzen A."/>
            <person name="Pangilinan J."/>
            <person name="Andreopoulos W."/>
            <person name="Hayes R.D."/>
            <person name="Ng V."/>
            <person name="Grigoriev I.V."/>
            <person name="Jackson S.A."/>
            <person name="Sutton T.D.S."/>
            <person name="Dobson A.D.W."/>
            <person name="Rama T."/>
        </authorList>
    </citation>
    <scope>NUCLEOTIDE SEQUENCE</scope>
    <source>
        <strain evidence="1">TRa018bII</strain>
    </source>
</reference>